<sequence>MHKPTPSKLSFRAANPNRARPQRVIDARSLAASQNAGQPANIIRGPRFQKARGSPVRARKPRTPTPAATAKANPKNRKELRTRASRKQSNEEEGDATQEKQVESVFHELEEKARPVPSRYSPRASDFSSMKETWPSLPTNVTGRTAGVFEKLSWLSDRYPNGYVPPHELGRRLFRGQNVQFFSEEEKAQAVEEAKKLAQQHADKLSQIKGDLVEPKEIGFSQINAADRKALIETLVQGSYPKHDAQKAHESPIIDNILMNLRNNETYQTTGKGPELVQKVQSLLTSSRPIKRA</sequence>
<accession>A0A1L9RA61</accession>
<dbReference type="STRING" id="1073089.A0A1L9RA61"/>
<dbReference type="GeneID" id="63751956"/>
<name>A0A1L9RA61_ASPWE</name>
<feature type="region of interest" description="Disordered" evidence="1">
    <location>
        <begin position="1"/>
        <end position="131"/>
    </location>
</feature>
<feature type="compositionally biased region" description="Basic and acidic residues" evidence="1">
    <location>
        <begin position="97"/>
        <end position="114"/>
    </location>
</feature>
<dbReference type="EMBL" id="KV878215">
    <property type="protein sequence ID" value="OJJ31800.1"/>
    <property type="molecule type" value="Genomic_DNA"/>
</dbReference>
<dbReference type="VEuPathDB" id="FungiDB:ASPWEDRAFT_43787"/>
<keyword evidence="3" id="KW-1185">Reference proteome</keyword>
<evidence type="ECO:0000313" key="3">
    <source>
        <dbReference type="Proteomes" id="UP000184383"/>
    </source>
</evidence>
<gene>
    <name evidence="2" type="ORF">ASPWEDRAFT_43787</name>
</gene>
<reference evidence="3" key="1">
    <citation type="journal article" date="2017" name="Genome Biol.">
        <title>Comparative genomics reveals high biological diversity and specific adaptations in the industrially and medically important fungal genus Aspergillus.</title>
        <authorList>
            <person name="de Vries R.P."/>
            <person name="Riley R."/>
            <person name="Wiebenga A."/>
            <person name="Aguilar-Osorio G."/>
            <person name="Amillis S."/>
            <person name="Uchima C.A."/>
            <person name="Anderluh G."/>
            <person name="Asadollahi M."/>
            <person name="Askin M."/>
            <person name="Barry K."/>
            <person name="Battaglia E."/>
            <person name="Bayram O."/>
            <person name="Benocci T."/>
            <person name="Braus-Stromeyer S.A."/>
            <person name="Caldana C."/>
            <person name="Canovas D."/>
            <person name="Cerqueira G.C."/>
            <person name="Chen F."/>
            <person name="Chen W."/>
            <person name="Choi C."/>
            <person name="Clum A."/>
            <person name="Dos Santos R.A."/>
            <person name="Damasio A.R."/>
            <person name="Diallinas G."/>
            <person name="Emri T."/>
            <person name="Fekete E."/>
            <person name="Flipphi M."/>
            <person name="Freyberg S."/>
            <person name="Gallo A."/>
            <person name="Gournas C."/>
            <person name="Habgood R."/>
            <person name="Hainaut M."/>
            <person name="Harispe M.L."/>
            <person name="Henrissat B."/>
            <person name="Hilden K.S."/>
            <person name="Hope R."/>
            <person name="Hossain A."/>
            <person name="Karabika E."/>
            <person name="Karaffa L."/>
            <person name="Karanyi Z."/>
            <person name="Krasevec N."/>
            <person name="Kuo A."/>
            <person name="Kusch H."/>
            <person name="LaButti K."/>
            <person name="Lagendijk E.L."/>
            <person name="Lapidus A."/>
            <person name="Levasseur A."/>
            <person name="Lindquist E."/>
            <person name="Lipzen A."/>
            <person name="Logrieco A.F."/>
            <person name="MacCabe A."/>
            <person name="Maekelae M.R."/>
            <person name="Malavazi I."/>
            <person name="Melin P."/>
            <person name="Meyer V."/>
            <person name="Mielnichuk N."/>
            <person name="Miskei M."/>
            <person name="Molnar A.P."/>
            <person name="Mule G."/>
            <person name="Ngan C.Y."/>
            <person name="Orejas M."/>
            <person name="Orosz E."/>
            <person name="Ouedraogo J.P."/>
            <person name="Overkamp K.M."/>
            <person name="Park H.-S."/>
            <person name="Perrone G."/>
            <person name="Piumi F."/>
            <person name="Punt P.J."/>
            <person name="Ram A.F."/>
            <person name="Ramon A."/>
            <person name="Rauscher S."/>
            <person name="Record E."/>
            <person name="Riano-Pachon D.M."/>
            <person name="Robert V."/>
            <person name="Roehrig J."/>
            <person name="Ruller R."/>
            <person name="Salamov A."/>
            <person name="Salih N.S."/>
            <person name="Samson R.A."/>
            <person name="Sandor E."/>
            <person name="Sanguinetti M."/>
            <person name="Schuetze T."/>
            <person name="Sepcic K."/>
            <person name="Shelest E."/>
            <person name="Sherlock G."/>
            <person name="Sophianopoulou V."/>
            <person name="Squina F.M."/>
            <person name="Sun H."/>
            <person name="Susca A."/>
            <person name="Todd R.B."/>
            <person name="Tsang A."/>
            <person name="Unkles S.E."/>
            <person name="van de Wiele N."/>
            <person name="van Rossen-Uffink D."/>
            <person name="Oliveira J.V."/>
            <person name="Vesth T.C."/>
            <person name="Visser J."/>
            <person name="Yu J.-H."/>
            <person name="Zhou M."/>
            <person name="Andersen M.R."/>
            <person name="Archer D.B."/>
            <person name="Baker S.E."/>
            <person name="Benoit I."/>
            <person name="Brakhage A.A."/>
            <person name="Braus G.H."/>
            <person name="Fischer R."/>
            <person name="Frisvad J.C."/>
            <person name="Goldman G.H."/>
            <person name="Houbraken J."/>
            <person name="Oakley B."/>
            <person name="Pocsi I."/>
            <person name="Scazzocchio C."/>
            <person name="Seiboth B."/>
            <person name="vanKuyk P.A."/>
            <person name="Wortman J."/>
            <person name="Dyer P.S."/>
            <person name="Grigoriev I.V."/>
        </authorList>
    </citation>
    <scope>NUCLEOTIDE SEQUENCE [LARGE SCALE GENOMIC DNA]</scope>
    <source>
        <strain evidence="3">DTO 134E9</strain>
    </source>
</reference>
<proteinExistence type="predicted"/>
<dbReference type="RefSeq" id="XP_040685477.1">
    <property type="nucleotide sequence ID" value="XM_040836108.1"/>
</dbReference>
<dbReference type="Proteomes" id="UP000184383">
    <property type="component" value="Unassembled WGS sequence"/>
</dbReference>
<dbReference type="OrthoDB" id="5365739at2759"/>
<organism evidence="2 3">
    <name type="scientific">Aspergillus wentii DTO 134E9</name>
    <dbReference type="NCBI Taxonomy" id="1073089"/>
    <lineage>
        <taxon>Eukaryota</taxon>
        <taxon>Fungi</taxon>
        <taxon>Dikarya</taxon>
        <taxon>Ascomycota</taxon>
        <taxon>Pezizomycotina</taxon>
        <taxon>Eurotiomycetes</taxon>
        <taxon>Eurotiomycetidae</taxon>
        <taxon>Eurotiales</taxon>
        <taxon>Aspergillaceae</taxon>
        <taxon>Aspergillus</taxon>
        <taxon>Aspergillus subgen. Cremei</taxon>
    </lineage>
</organism>
<dbReference type="AlphaFoldDB" id="A0A1L9RA61"/>
<evidence type="ECO:0000313" key="2">
    <source>
        <dbReference type="EMBL" id="OJJ31800.1"/>
    </source>
</evidence>
<protein>
    <submittedName>
        <fullName evidence="2">Uncharacterized protein</fullName>
    </submittedName>
</protein>
<evidence type="ECO:0000256" key="1">
    <source>
        <dbReference type="SAM" id="MobiDB-lite"/>
    </source>
</evidence>